<dbReference type="RefSeq" id="WP_084665872.1">
    <property type="nucleotide sequence ID" value="NZ_LT838272.1"/>
</dbReference>
<accession>A0A1W1VYU5</accession>
<organism evidence="1 2">
    <name type="scientific">Thermanaeromonas toyohensis ToBE</name>
    <dbReference type="NCBI Taxonomy" id="698762"/>
    <lineage>
        <taxon>Bacteria</taxon>
        <taxon>Bacillati</taxon>
        <taxon>Bacillota</taxon>
        <taxon>Clostridia</taxon>
        <taxon>Neomoorellales</taxon>
        <taxon>Neomoorellaceae</taxon>
        <taxon>Thermanaeromonas</taxon>
    </lineage>
</organism>
<sequence>MDRKKTGSYAVSGIWIRLPEERWQHIVEEHPELEDLRQEVLLTVERPLKVLAGSRGELLAVREMRPGKFLVVVYKETSSDDGFIITAFLTRRVGQLGKRVVVWPKQ</sequence>
<protein>
    <recommendedName>
        <fullName evidence="3">Phage-Barnase-EndoU-ColicinE5/D-RelE like nuclease 2 domain-containing protein</fullName>
    </recommendedName>
</protein>
<reference evidence="1 2" key="1">
    <citation type="submission" date="2017-04" db="EMBL/GenBank/DDBJ databases">
        <authorList>
            <person name="Afonso C.L."/>
            <person name="Miller P.J."/>
            <person name="Scott M.A."/>
            <person name="Spackman E."/>
            <person name="Goraichik I."/>
            <person name="Dimitrov K.M."/>
            <person name="Suarez D.L."/>
            <person name="Swayne D.E."/>
        </authorList>
    </citation>
    <scope>NUCLEOTIDE SEQUENCE [LARGE SCALE GENOMIC DNA]</scope>
    <source>
        <strain evidence="1 2">ToBE</strain>
    </source>
</reference>
<dbReference type="EMBL" id="LT838272">
    <property type="protein sequence ID" value="SMB98433.1"/>
    <property type="molecule type" value="Genomic_DNA"/>
</dbReference>
<name>A0A1W1VYU5_9FIRM</name>
<evidence type="ECO:0000313" key="1">
    <source>
        <dbReference type="EMBL" id="SMB98433.1"/>
    </source>
</evidence>
<proteinExistence type="predicted"/>
<evidence type="ECO:0000313" key="2">
    <source>
        <dbReference type="Proteomes" id="UP000192569"/>
    </source>
</evidence>
<dbReference type="STRING" id="698762.SAMN00808754_2327"/>
<gene>
    <name evidence="1" type="ORF">SAMN00808754_2327</name>
</gene>
<dbReference type="OrthoDB" id="336534at2"/>
<dbReference type="Proteomes" id="UP000192569">
    <property type="component" value="Chromosome I"/>
</dbReference>
<keyword evidence="2" id="KW-1185">Reference proteome</keyword>
<evidence type="ECO:0008006" key="3">
    <source>
        <dbReference type="Google" id="ProtNLM"/>
    </source>
</evidence>
<dbReference type="AlphaFoldDB" id="A0A1W1VYU5"/>